<dbReference type="SUPFAM" id="SSF50630">
    <property type="entry name" value="Acid proteases"/>
    <property type="match status" value="1"/>
</dbReference>
<organism evidence="3 4">
    <name type="scientific">Phytophthora megakarya</name>
    <dbReference type="NCBI Taxonomy" id="4795"/>
    <lineage>
        <taxon>Eukaryota</taxon>
        <taxon>Sar</taxon>
        <taxon>Stramenopiles</taxon>
        <taxon>Oomycota</taxon>
        <taxon>Peronosporomycetes</taxon>
        <taxon>Peronosporales</taxon>
        <taxon>Peronosporaceae</taxon>
        <taxon>Phytophthora</taxon>
    </lineage>
</organism>
<dbReference type="GO" id="GO:0004190">
    <property type="term" value="F:aspartic-type endopeptidase activity"/>
    <property type="evidence" value="ECO:0007669"/>
    <property type="project" value="InterPro"/>
</dbReference>
<gene>
    <name evidence="3" type="ORF">PHMEG_00011229</name>
</gene>
<dbReference type="InterPro" id="IPR001969">
    <property type="entry name" value="Aspartic_peptidase_AS"/>
</dbReference>
<sequence length="228" mass="26175">MHAKTVKLLPEERIRWWWSQRFHRRVRMRALVRGAVNDVAVNDARTSILLDTGANVSIITTKLARRLRLDPIQEHGRQLEVQGIQEGKMSTTTRVKVKVTLGWNTVYEFEFWVIGTDFVIPAGIRLDLFNATAKLPGEEMVPLAVYCPAHLDVIACVLRGFMPNQAGYVPTDSRKYEQCQVLAYAGSHETWFKLKCELYGRWLASQPTTALHMTNPNIAETRRVLKQW</sequence>
<dbReference type="InterPro" id="IPR021109">
    <property type="entry name" value="Peptidase_aspartic_dom_sf"/>
</dbReference>
<name>A0A225WD46_9STRA</name>
<evidence type="ECO:0000256" key="1">
    <source>
        <dbReference type="ARBA" id="ARBA00022801"/>
    </source>
</evidence>
<dbReference type="Pfam" id="PF13650">
    <property type="entry name" value="Asp_protease_2"/>
    <property type="match status" value="1"/>
</dbReference>
<dbReference type="Proteomes" id="UP000198211">
    <property type="component" value="Unassembled WGS sequence"/>
</dbReference>
<protein>
    <recommendedName>
        <fullName evidence="2">Peptidase A2 domain-containing protein</fullName>
    </recommendedName>
</protein>
<proteinExistence type="predicted"/>
<dbReference type="PROSITE" id="PS50175">
    <property type="entry name" value="ASP_PROT_RETROV"/>
    <property type="match status" value="1"/>
</dbReference>
<dbReference type="GO" id="GO:0006508">
    <property type="term" value="P:proteolysis"/>
    <property type="evidence" value="ECO:0007669"/>
    <property type="project" value="InterPro"/>
</dbReference>
<keyword evidence="1" id="KW-0378">Hydrolase</keyword>
<evidence type="ECO:0000313" key="3">
    <source>
        <dbReference type="EMBL" id="OWZ15178.1"/>
    </source>
</evidence>
<dbReference type="AlphaFoldDB" id="A0A225WD46"/>
<dbReference type="Gene3D" id="2.40.70.10">
    <property type="entry name" value="Acid Proteases"/>
    <property type="match status" value="1"/>
</dbReference>
<accession>A0A225WD46</accession>
<evidence type="ECO:0000259" key="2">
    <source>
        <dbReference type="PROSITE" id="PS50175"/>
    </source>
</evidence>
<dbReference type="PROSITE" id="PS00141">
    <property type="entry name" value="ASP_PROTEASE"/>
    <property type="match status" value="1"/>
</dbReference>
<comment type="caution">
    <text evidence="3">The sequence shown here is derived from an EMBL/GenBank/DDBJ whole genome shotgun (WGS) entry which is preliminary data.</text>
</comment>
<dbReference type="EMBL" id="NBNE01001178">
    <property type="protein sequence ID" value="OWZ15178.1"/>
    <property type="molecule type" value="Genomic_DNA"/>
</dbReference>
<reference evidence="4" key="1">
    <citation type="submission" date="2017-03" db="EMBL/GenBank/DDBJ databases">
        <title>Phytopthora megakarya and P. palmivora, two closely related causual agents of cacao black pod achieved similar genome size and gene model numbers by different mechanisms.</title>
        <authorList>
            <person name="Ali S."/>
            <person name="Shao J."/>
            <person name="Larry D.J."/>
            <person name="Kronmiller B."/>
            <person name="Shen D."/>
            <person name="Strem M.D."/>
            <person name="Melnick R.L."/>
            <person name="Guiltinan M.J."/>
            <person name="Tyler B.M."/>
            <person name="Meinhardt L.W."/>
            <person name="Bailey B.A."/>
        </authorList>
    </citation>
    <scope>NUCLEOTIDE SEQUENCE [LARGE SCALE GENOMIC DNA]</scope>
    <source>
        <strain evidence="4">zdho120</strain>
    </source>
</reference>
<dbReference type="InterPro" id="IPR001995">
    <property type="entry name" value="Peptidase_A2_cat"/>
</dbReference>
<keyword evidence="4" id="KW-1185">Reference proteome</keyword>
<feature type="domain" description="Peptidase A2" evidence="2">
    <location>
        <begin position="46"/>
        <end position="60"/>
    </location>
</feature>
<dbReference type="OrthoDB" id="122592at2759"/>
<evidence type="ECO:0000313" key="4">
    <source>
        <dbReference type="Proteomes" id="UP000198211"/>
    </source>
</evidence>